<feature type="compositionally biased region" description="Acidic residues" evidence="1">
    <location>
        <begin position="48"/>
        <end position="59"/>
    </location>
</feature>
<reference evidence="3 4" key="1">
    <citation type="submission" date="2013-07" db="EMBL/GenBank/DDBJ databases">
        <title>The Genome Sequence of Kwoniella mangroviensis CBS10435.</title>
        <authorList>
            <consortium name="The Broad Institute Genome Sequencing Platform"/>
            <person name="Cuomo C."/>
            <person name="Litvintseva A."/>
            <person name="Chen Y."/>
            <person name="Heitman J."/>
            <person name="Sun S."/>
            <person name="Springer D."/>
            <person name="Dromer F."/>
            <person name="Young S.K."/>
            <person name="Zeng Q."/>
            <person name="Gargeya S."/>
            <person name="Fitzgerald M."/>
            <person name="Abouelleil A."/>
            <person name="Alvarado L."/>
            <person name="Berlin A.M."/>
            <person name="Chapman S.B."/>
            <person name="Dewar J."/>
            <person name="Goldberg J."/>
            <person name="Griggs A."/>
            <person name="Gujja S."/>
            <person name="Hansen M."/>
            <person name="Howarth C."/>
            <person name="Imamovic A."/>
            <person name="Larimer J."/>
            <person name="McCowan C."/>
            <person name="Murphy C."/>
            <person name="Pearson M."/>
            <person name="Priest M."/>
            <person name="Roberts A."/>
            <person name="Saif S."/>
            <person name="Shea T."/>
            <person name="Sykes S."/>
            <person name="Wortman J."/>
            <person name="Nusbaum C."/>
            <person name="Birren B."/>
        </authorList>
    </citation>
    <scope>NUCLEOTIDE SEQUENCE [LARGE SCALE GENOMIC DNA]</scope>
    <source>
        <strain evidence="3 4">CBS 10435</strain>
    </source>
</reference>
<dbReference type="AlphaFoldDB" id="A0A1B9IPP7"/>
<dbReference type="OrthoDB" id="2444812at2759"/>
<feature type="compositionally biased region" description="Basic and acidic residues" evidence="1">
    <location>
        <begin position="72"/>
        <end position="94"/>
    </location>
</feature>
<feature type="compositionally biased region" description="Low complexity" evidence="1">
    <location>
        <begin position="122"/>
        <end position="133"/>
    </location>
</feature>
<gene>
    <name evidence="3" type="ORF">L486_04986</name>
</gene>
<sequence>MSASPTRQATVEDATSASPTPTPPPASDLPESSSTQVDKVEDQPIDSLGDDEGEEEWDPSSESLPGQSSPTSKEKDFAVEDENHKEEEGKEKEQPWQAVWAAEQNAWYFWNKDTGEVTWTNPLEPSSSSSSTQPPLPTEQPPTAAASSSSINPGLNNNDNGYGFGFGFGDPSQPEIDPGLAHLFGGDSSGPGGLGGDPTMQKAMFNSRTGRFTASNYEYTVGHLDEYNRAKRMNSHYFDVDQWEREKQQENEKKRKALEDGKGGEKKITKKDMERFRKKNAEKKARSQAWLRE</sequence>
<evidence type="ECO:0000259" key="2">
    <source>
        <dbReference type="PROSITE" id="PS50020"/>
    </source>
</evidence>
<evidence type="ECO:0000313" key="4">
    <source>
        <dbReference type="Proteomes" id="UP000092583"/>
    </source>
</evidence>
<feature type="compositionally biased region" description="Gly residues" evidence="1">
    <location>
        <begin position="187"/>
        <end position="196"/>
    </location>
</feature>
<dbReference type="PROSITE" id="PS50020">
    <property type="entry name" value="WW_DOMAIN_2"/>
    <property type="match status" value="1"/>
</dbReference>
<dbReference type="EMBL" id="KI669463">
    <property type="protein sequence ID" value="OCF57528.1"/>
    <property type="molecule type" value="Genomic_DNA"/>
</dbReference>
<dbReference type="InterPro" id="IPR001202">
    <property type="entry name" value="WW_dom"/>
</dbReference>
<feature type="region of interest" description="Disordered" evidence="1">
    <location>
        <begin position="244"/>
        <end position="293"/>
    </location>
</feature>
<name>A0A1B9IPP7_9TREE</name>
<feature type="region of interest" description="Disordered" evidence="1">
    <location>
        <begin position="1"/>
        <end position="99"/>
    </location>
</feature>
<feature type="region of interest" description="Disordered" evidence="1">
    <location>
        <begin position="116"/>
        <end position="199"/>
    </location>
</feature>
<feature type="compositionally biased region" description="Polar residues" evidence="1">
    <location>
        <begin position="60"/>
        <end position="71"/>
    </location>
</feature>
<keyword evidence="4" id="KW-1185">Reference proteome</keyword>
<protein>
    <recommendedName>
        <fullName evidence="2">WW domain-containing protein</fullName>
    </recommendedName>
</protein>
<reference evidence="4" key="2">
    <citation type="submission" date="2013-12" db="EMBL/GenBank/DDBJ databases">
        <title>Evolution of pathogenesis and genome organization in the Tremellales.</title>
        <authorList>
            <person name="Cuomo C."/>
            <person name="Litvintseva A."/>
            <person name="Heitman J."/>
            <person name="Chen Y."/>
            <person name="Sun S."/>
            <person name="Springer D."/>
            <person name="Dromer F."/>
            <person name="Young S."/>
            <person name="Zeng Q."/>
            <person name="Chapman S."/>
            <person name="Gujja S."/>
            <person name="Saif S."/>
            <person name="Birren B."/>
        </authorList>
    </citation>
    <scope>NUCLEOTIDE SEQUENCE [LARGE SCALE GENOMIC DNA]</scope>
    <source>
        <strain evidence="4">CBS 10435</strain>
    </source>
</reference>
<feature type="domain" description="WW" evidence="2">
    <location>
        <begin position="90"/>
        <end position="124"/>
    </location>
</feature>
<evidence type="ECO:0000256" key="1">
    <source>
        <dbReference type="SAM" id="MobiDB-lite"/>
    </source>
</evidence>
<evidence type="ECO:0000313" key="3">
    <source>
        <dbReference type="EMBL" id="OCF57528.1"/>
    </source>
</evidence>
<accession>A0A1B9IPP7</accession>
<proteinExistence type="predicted"/>
<dbReference type="Gene3D" id="2.20.70.10">
    <property type="match status" value="1"/>
</dbReference>
<organism evidence="3 4">
    <name type="scientific">Kwoniella mangroviensis CBS 10435</name>
    <dbReference type="NCBI Taxonomy" id="1331196"/>
    <lineage>
        <taxon>Eukaryota</taxon>
        <taxon>Fungi</taxon>
        <taxon>Dikarya</taxon>
        <taxon>Basidiomycota</taxon>
        <taxon>Agaricomycotina</taxon>
        <taxon>Tremellomycetes</taxon>
        <taxon>Tremellales</taxon>
        <taxon>Cryptococcaceae</taxon>
        <taxon>Kwoniella</taxon>
    </lineage>
</organism>
<feature type="compositionally biased region" description="Basic and acidic residues" evidence="1">
    <location>
        <begin position="244"/>
        <end position="275"/>
    </location>
</feature>
<dbReference type="Proteomes" id="UP000092583">
    <property type="component" value="Unassembled WGS sequence"/>
</dbReference>